<evidence type="ECO:0000313" key="6">
    <source>
        <dbReference type="EMBL" id="CAD8055128.1"/>
    </source>
</evidence>
<evidence type="ECO:0000256" key="3">
    <source>
        <dbReference type="ARBA" id="ARBA00023002"/>
    </source>
</evidence>
<name>A0A8S1KJ34_PARPR</name>
<dbReference type="PROSITE" id="PS00070">
    <property type="entry name" value="ALDEHYDE_DEHYDR_CYS"/>
    <property type="match status" value="1"/>
</dbReference>
<dbReference type="InterPro" id="IPR010061">
    <property type="entry name" value="MeMal-semiAld_DH"/>
</dbReference>
<evidence type="ECO:0000256" key="4">
    <source>
        <dbReference type="ARBA" id="ARBA00023027"/>
    </source>
</evidence>
<proteinExistence type="inferred from homology"/>
<dbReference type="GO" id="GO:0005739">
    <property type="term" value="C:mitochondrion"/>
    <property type="evidence" value="ECO:0007669"/>
    <property type="project" value="TreeGrafter"/>
</dbReference>
<reference evidence="6" key="1">
    <citation type="submission" date="2021-01" db="EMBL/GenBank/DDBJ databases">
        <authorList>
            <consortium name="Genoscope - CEA"/>
            <person name="William W."/>
        </authorList>
    </citation>
    <scope>NUCLEOTIDE SEQUENCE</scope>
</reference>
<comment type="caution">
    <text evidence="6">The sequence shown here is derived from an EMBL/GenBank/DDBJ whole genome shotgun (WGS) entry which is preliminary data.</text>
</comment>
<dbReference type="InterPro" id="IPR016160">
    <property type="entry name" value="Ald_DH_CS_CYS"/>
</dbReference>
<gene>
    <name evidence="6" type="ORF">PPRIM_AZ9-3.1.T0230023</name>
</gene>
<dbReference type="InterPro" id="IPR015590">
    <property type="entry name" value="Aldehyde_DH_dom"/>
</dbReference>
<accession>A0A8S1KJ34</accession>
<dbReference type="Pfam" id="PF00171">
    <property type="entry name" value="Aldedh"/>
    <property type="match status" value="1"/>
</dbReference>
<dbReference type="EC" id="1.2.1.27" evidence="2"/>
<dbReference type="GO" id="GO:0004491">
    <property type="term" value="F:methylmalonate-semialdehyde dehydrogenase (acylating, NAD) activity"/>
    <property type="evidence" value="ECO:0007669"/>
    <property type="project" value="UniProtKB-EC"/>
</dbReference>
<protein>
    <recommendedName>
        <fullName evidence="2">methylmalonate-semialdehyde dehydrogenase (CoA acylating)</fullName>
        <ecNumber evidence="2">1.2.1.27</ecNumber>
    </recommendedName>
</protein>
<dbReference type="NCBIfam" id="TIGR01722">
    <property type="entry name" value="MMSDH"/>
    <property type="match status" value="1"/>
</dbReference>
<organism evidence="6 7">
    <name type="scientific">Paramecium primaurelia</name>
    <dbReference type="NCBI Taxonomy" id="5886"/>
    <lineage>
        <taxon>Eukaryota</taxon>
        <taxon>Sar</taxon>
        <taxon>Alveolata</taxon>
        <taxon>Ciliophora</taxon>
        <taxon>Intramacronucleata</taxon>
        <taxon>Oligohymenophorea</taxon>
        <taxon>Peniculida</taxon>
        <taxon>Parameciidae</taxon>
        <taxon>Paramecium</taxon>
    </lineage>
</organism>
<dbReference type="EMBL" id="CAJJDM010000021">
    <property type="protein sequence ID" value="CAD8055128.1"/>
    <property type="molecule type" value="Genomic_DNA"/>
</dbReference>
<keyword evidence="3" id="KW-0560">Oxidoreductase</keyword>
<dbReference type="PANTHER" id="PTHR43866">
    <property type="entry name" value="MALONATE-SEMIALDEHYDE DEHYDROGENASE"/>
    <property type="match status" value="1"/>
</dbReference>
<feature type="domain" description="Aldehyde dehydrogenase" evidence="5">
    <location>
        <begin position="25"/>
        <end position="488"/>
    </location>
</feature>
<dbReference type="AlphaFoldDB" id="A0A8S1KJ34"/>
<evidence type="ECO:0000259" key="5">
    <source>
        <dbReference type="Pfam" id="PF00171"/>
    </source>
</evidence>
<dbReference type="GO" id="GO:0006210">
    <property type="term" value="P:thymine catabolic process"/>
    <property type="evidence" value="ECO:0007669"/>
    <property type="project" value="TreeGrafter"/>
</dbReference>
<evidence type="ECO:0000256" key="1">
    <source>
        <dbReference type="ARBA" id="ARBA00009986"/>
    </source>
</evidence>
<evidence type="ECO:0000313" key="7">
    <source>
        <dbReference type="Proteomes" id="UP000688137"/>
    </source>
</evidence>
<dbReference type="PANTHER" id="PTHR43866:SF3">
    <property type="entry name" value="METHYLMALONATE-SEMIALDEHYDE DEHYDROGENASE [ACYLATING], MITOCHONDRIAL"/>
    <property type="match status" value="1"/>
</dbReference>
<dbReference type="CDD" id="cd07085">
    <property type="entry name" value="ALDH_F6_MMSDH"/>
    <property type="match status" value="1"/>
</dbReference>
<dbReference type="OMA" id="GGAKNHI"/>
<dbReference type="Proteomes" id="UP000688137">
    <property type="component" value="Unassembled WGS sequence"/>
</dbReference>
<evidence type="ECO:0000256" key="2">
    <source>
        <dbReference type="ARBA" id="ARBA00013048"/>
    </source>
</evidence>
<sequence length="509" mass="56145">MFHIQLRKQSFRFSNIAQNYINGVWKASNGGIALERRSPLTDEVVGITKQTTQAEFNEAVDAAKTAFKTWSQVPLPTRQRYMFEYQARIRSKIDDIANIIVEEHGKTLADAKGDVIRGLEVVEAACGITHVMQGETVENLAKGVDTYSYRVPLGVCAGVCPFNFPAMIPLWMFPIAIVTGNTYVLKPSERVPGAVAYLTKLLEESGVPKGVVNIVQGGFETTKHICEHPDIKAVSFVGGNKAGDYIYENASKTFKRCQINMGAKNHGVIMPDADKEDCLNALASAAFGSTGQRCMALSVAIFVGQSREWIPDLIAKAKSFKVGAGHENIDIAPVSYKELYERIHYLVGTAEKEGAKLILDGRSFKHPKYPKGYFVGPTIIDNMNTNMTSYKEEIFGPVLNILYADTLDQAIEIINNNPWGNGTAIFTQNGSIARKFQNEVNAGQIGINLPIPVPLPMFSFTGNKRSFNGDANFYGKAGIRFFTQMKTITSRWKEPSDSYTLSTAMPTMK</sequence>
<dbReference type="FunFam" id="3.40.605.10:FF:000003">
    <property type="entry name" value="Methylmalonate-semialdehyde dehydrogenase [acylating]"/>
    <property type="match status" value="1"/>
</dbReference>
<keyword evidence="4" id="KW-0520">NAD</keyword>
<keyword evidence="7" id="KW-1185">Reference proteome</keyword>
<dbReference type="GO" id="GO:0006574">
    <property type="term" value="P:L-valine catabolic process"/>
    <property type="evidence" value="ECO:0007669"/>
    <property type="project" value="TreeGrafter"/>
</dbReference>
<dbReference type="FunFam" id="3.40.309.10:FF:000002">
    <property type="entry name" value="Methylmalonate-semialdehyde dehydrogenase (Acylating)"/>
    <property type="match status" value="1"/>
</dbReference>
<comment type="similarity">
    <text evidence="1">Belongs to the aldehyde dehydrogenase family.</text>
</comment>